<evidence type="ECO:0000313" key="2">
    <source>
        <dbReference type="EMBL" id="KOC59235.1"/>
    </source>
</evidence>
<keyword evidence="3" id="KW-1185">Reference proteome</keyword>
<keyword evidence="1" id="KW-0732">Signal</keyword>
<dbReference type="OrthoDB" id="6339459at2759"/>
<sequence length="472" mass="52847">MWLPKICTLLILLASTRCEKEDDEDASTVFIEAAKTFFSNKDNLNGLQGLAKAFLQSDSRGESGDMFSSTSNLDSVGQIVSGIGSLFSNGQNNQGIDFSMLGSVLDGVMNSKKNSKRTSRSVETKQRPSIDLEGILNVGSMFMSQSGNSDLVMGLLPMLLSKLGGESNEMDDTPDKMHDHSGHSWYMPPILENLHVMWDHFSNSELGQTLWRKSGLADFVGQMSDPEGRIRYEKLLDSFEKPAVRRAWIRSLTNYIGEWISHVSDPQIQQRYLNTVQFVGNSFLKSQGFPKAAMFDSMRPVESLSRLVNAMGKRHLGMKMDSSQYIKPAVSYVKELIALASEKGFIMSRVNAREISNRLSDMINNDIVNPILKSFRAYKWAIKRPECASQVLCTINEKNEQDKDQPLLRSGLLKITSFPAAWAVSNSLGSNFWTVYGAIMEHDGCILKYPADCTDFHEEEVRITTENVHSEL</sequence>
<accession>A0A0L7QKX4</accession>
<dbReference type="EMBL" id="KQ414940">
    <property type="protein sequence ID" value="KOC59235.1"/>
    <property type="molecule type" value="Genomic_DNA"/>
</dbReference>
<reference evidence="2 3" key="1">
    <citation type="submission" date="2015-07" db="EMBL/GenBank/DDBJ databases">
        <title>The genome of Habropoda laboriosa.</title>
        <authorList>
            <person name="Pan H."/>
            <person name="Kapheim K."/>
        </authorList>
    </citation>
    <scope>NUCLEOTIDE SEQUENCE [LARGE SCALE GENOMIC DNA]</scope>
    <source>
        <strain evidence="2">0110345459</strain>
    </source>
</reference>
<gene>
    <name evidence="2" type="ORF">WH47_11311</name>
</gene>
<organism evidence="2 3">
    <name type="scientific">Habropoda laboriosa</name>
    <dbReference type="NCBI Taxonomy" id="597456"/>
    <lineage>
        <taxon>Eukaryota</taxon>
        <taxon>Metazoa</taxon>
        <taxon>Ecdysozoa</taxon>
        <taxon>Arthropoda</taxon>
        <taxon>Hexapoda</taxon>
        <taxon>Insecta</taxon>
        <taxon>Pterygota</taxon>
        <taxon>Neoptera</taxon>
        <taxon>Endopterygota</taxon>
        <taxon>Hymenoptera</taxon>
        <taxon>Apocrita</taxon>
        <taxon>Aculeata</taxon>
        <taxon>Apoidea</taxon>
        <taxon>Anthophila</taxon>
        <taxon>Apidae</taxon>
        <taxon>Habropoda</taxon>
    </lineage>
</organism>
<feature type="chain" id="PRO_5005574729" evidence="1">
    <location>
        <begin position="19"/>
        <end position="472"/>
    </location>
</feature>
<evidence type="ECO:0000313" key="3">
    <source>
        <dbReference type="Proteomes" id="UP000053825"/>
    </source>
</evidence>
<protein>
    <submittedName>
        <fullName evidence="2">Uncharacterized protein</fullName>
    </submittedName>
</protein>
<feature type="signal peptide" evidence="1">
    <location>
        <begin position="1"/>
        <end position="18"/>
    </location>
</feature>
<proteinExistence type="predicted"/>
<dbReference type="Proteomes" id="UP000053825">
    <property type="component" value="Unassembled WGS sequence"/>
</dbReference>
<name>A0A0L7QKX4_9HYME</name>
<evidence type="ECO:0000256" key="1">
    <source>
        <dbReference type="SAM" id="SignalP"/>
    </source>
</evidence>
<dbReference type="AlphaFoldDB" id="A0A0L7QKX4"/>